<gene>
    <name evidence="2" type="ORF">DSL72_001679</name>
</gene>
<reference evidence="2" key="1">
    <citation type="submission" date="2020-10" db="EMBL/GenBank/DDBJ databases">
        <title>Genome Sequence of Monilinia vaccinii-corymbosi Sheds Light on Mummy Berry Disease Infection of Blueberry and Mating Type.</title>
        <authorList>
            <person name="Yow A.G."/>
            <person name="Zhang Y."/>
            <person name="Bansal K."/>
            <person name="Eacker S.M."/>
            <person name="Sullivan S."/>
            <person name="Liachko I."/>
            <person name="Cubeta M.A."/>
            <person name="Rollins J.A."/>
            <person name="Ashrafi H."/>
        </authorList>
    </citation>
    <scope>NUCLEOTIDE SEQUENCE</scope>
    <source>
        <strain evidence="2">RL-1</strain>
    </source>
</reference>
<dbReference type="OrthoDB" id="1744869at2759"/>
<protein>
    <submittedName>
        <fullName evidence="2">Uncharacterized protein</fullName>
    </submittedName>
</protein>
<keyword evidence="3" id="KW-1185">Reference proteome</keyword>
<dbReference type="AlphaFoldDB" id="A0A8A3P5B0"/>
<proteinExistence type="predicted"/>
<feature type="region of interest" description="Disordered" evidence="1">
    <location>
        <begin position="99"/>
        <end position="168"/>
    </location>
</feature>
<sequence>MRYQVFNLSHQRVIISSRVIQNAHCSRGQRIIAKRTFSQAARAGHSLGDEDHESGFEISRVRSMRKGVVRLVALPENHSTVAGETVVGDVVHDIKSDLQRLRDASQPKSSSTDSDRSSNKAQDKKSVKKGSDDHSDPTTSTASLVRKPSLPKPRQFSIVSPDPKHTTKEQILQMVAKRGRMTRAQYFGEFSNFSVEEAVVILVTPAFAKWLEDDENFIKPLLKSFTYHHENGKLNSVVVVGAVVDGLAPSPNDIPIAERVGPLEGFSFMHGLRTQVLGQKNVWNPELFKKSTTDADKLSHLIILGKPRRNPGEHSLATTIHLPLANTLFVNGKQSTLEISQWTRRSGGEYKRLRSGLKQYQHIKAFHHESTMIPPIFVPAVPLTLPRPIASGLGNIVRQLSFGPEDTDNRSASSELETQVTRYMKYCGLDTTIGVWALIYRTGLLDPNLKAMTLERTENLESTWGDDEKNLRYVGSRLALGAILCRVVSGGGGWGAKQGLLSLDPQVTYEDIASPRFDYTPQSIEEGQDSTLGNLARRGDHIQFFTINPDKLKEYEAPMEDLASAEPSSSDSSVSDEKVALEKYITREPAKTDLNLRESLDLTWSHRSVFGVVPSTIDKLPKSDTAEESTARVPFFSFRKGEFGAVSESGIFLHSSHQKRLQDTGYEHISTKIDMPYSYLYRDQPGTLHTETAEYKLKRALGPRGARDADGIAPPRKMAKVFKAIHGRFPTREEEALRLFEERREIFFKVHGYRPYPEEAERLKLAAAKSRLAFGDDDWDARQNEPPLRKIRVGHTQWPKFSPQEEKDSPPIRKIALKNDFRVRVVAL</sequence>
<organism evidence="2 3">
    <name type="scientific">Monilinia vaccinii-corymbosi</name>
    <dbReference type="NCBI Taxonomy" id="61207"/>
    <lineage>
        <taxon>Eukaryota</taxon>
        <taxon>Fungi</taxon>
        <taxon>Dikarya</taxon>
        <taxon>Ascomycota</taxon>
        <taxon>Pezizomycotina</taxon>
        <taxon>Leotiomycetes</taxon>
        <taxon>Helotiales</taxon>
        <taxon>Sclerotiniaceae</taxon>
        <taxon>Monilinia</taxon>
    </lineage>
</organism>
<accession>A0A8A3P5B0</accession>
<evidence type="ECO:0000313" key="2">
    <source>
        <dbReference type="EMBL" id="QSZ32110.1"/>
    </source>
</evidence>
<dbReference type="EMBL" id="CP063407">
    <property type="protein sequence ID" value="QSZ32110.1"/>
    <property type="molecule type" value="Genomic_DNA"/>
</dbReference>
<evidence type="ECO:0000256" key="1">
    <source>
        <dbReference type="SAM" id="MobiDB-lite"/>
    </source>
</evidence>
<feature type="compositionally biased region" description="Basic and acidic residues" evidence="1">
    <location>
        <begin position="113"/>
        <end position="136"/>
    </location>
</feature>
<evidence type="ECO:0000313" key="3">
    <source>
        <dbReference type="Proteomes" id="UP000672032"/>
    </source>
</evidence>
<name>A0A8A3P5B0_9HELO</name>
<dbReference type="Proteomes" id="UP000672032">
    <property type="component" value="Chromosome 3"/>
</dbReference>